<reference evidence="2 3" key="1">
    <citation type="journal article" date="2020" name="BMC Genomics">
        <title>Intraspecific diversification of the crop wild relative Brassica cretica Lam. using demographic model selection.</title>
        <authorList>
            <person name="Kioukis A."/>
            <person name="Michalopoulou V.A."/>
            <person name="Briers L."/>
            <person name="Pirintsos S."/>
            <person name="Studholme D.J."/>
            <person name="Pavlidis P."/>
            <person name="Sarris P.F."/>
        </authorList>
    </citation>
    <scope>NUCLEOTIDE SEQUENCE [LARGE SCALE GENOMIC DNA]</scope>
    <source>
        <strain evidence="3">cv. PFS-1207/04</strain>
    </source>
</reference>
<dbReference type="EMBL" id="QGKV02001556">
    <property type="protein sequence ID" value="KAF3516670.1"/>
    <property type="molecule type" value="Genomic_DNA"/>
</dbReference>
<evidence type="ECO:0008006" key="4">
    <source>
        <dbReference type="Google" id="ProtNLM"/>
    </source>
</evidence>
<organism evidence="2 3">
    <name type="scientific">Brassica cretica</name>
    <name type="common">Mustard</name>
    <dbReference type="NCBI Taxonomy" id="69181"/>
    <lineage>
        <taxon>Eukaryota</taxon>
        <taxon>Viridiplantae</taxon>
        <taxon>Streptophyta</taxon>
        <taxon>Embryophyta</taxon>
        <taxon>Tracheophyta</taxon>
        <taxon>Spermatophyta</taxon>
        <taxon>Magnoliopsida</taxon>
        <taxon>eudicotyledons</taxon>
        <taxon>Gunneridae</taxon>
        <taxon>Pentapetalae</taxon>
        <taxon>rosids</taxon>
        <taxon>malvids</taxon>
        <taxon>Brassicales</taxon>
        <taxon>Brassicaceae</taxon>
        <taxon>Brassiceae</taxon>
        <taxon>Brassica</taxon>
    </lineage>
</organism>
<comment type="caution">
    <text evidence="2">The sequence shown here is derived from an EMBL/GenBank/DDBJ whole genome shotgun (WGS) entry which is preliminary data.</text>
</comment>
<accession>A0ABQ7ARA9</accession>
<name>A0ABQ7ARA9_BRACR</name>
<feature type="region of interest" description="Disordered" evidence="1">
    <location>
        <begin position="37"/>
        <end position="179"/>
    </location>
</feature>
<keyword evidence="3" id="KW-1185">Reference proteome</keyword>
<feature type="compositionally biased region" description="Basic and acidic residues" evidence="1">
    <location>
        <begin position="154"/>
        <end position="165"/>
    </location>
</feature>
<dbReference type="Proteomes" id="UP000266723">
    <property type="component" value="Unassembled WGS sequence"/>
</dbReference>
<evidence type="ECO:0000313" key="3">
    <source>
        <dbReference type="Proteomes" id="UP000266723"/>
    </source>
</evidence>
<feature type="compositionally biased region" description="Basic and acidic residues" evidence="1">
    <location>
        <begin position="111"/>
        <end position="127"/>
    </location>
</feature>
<feature type="region of interest" description="Disordered" evidence="1">
    <location>
        <begin position="307"/>
        <end position="382"/>
    </location>
</feature>
<evidence type="ECO:0000313" key="2">
    <source>
        <dbReference type="EMBL" id="KAF3516670.1"/>
    </source>
</evidence>
<sequence>MERGVGDALTIFQLFEQVKLTLSSSNHWILAYLDPKSAGFSPRPGSEDRRLPPPVLCANSQRNNAPPPRKDSSYAKKQLPNKPYPKLVEPQHSSGFMGDARRTGHSQHRPSPREHHFETSQFEENRRAQRFTSRQRQEPSLSHSQNSRQLSTHRSGEGRWVDTGRRIPQPAYSHHKDHLTDSYKGRWEVPETRASTLQIADQRGEGVATSSARPPRSSGPTPPMEQTVEFNEALIEAREELREVMIQYSSCADPTESAARKERMRLAEEKGEAEKVARNMVAATKALNAQILNVAALNANDAIMGESSHVNEDNNPIRTPALARLGPPADPNNEALILSTERVPVKKRLGRPPLGKEPPKAAGSKIRSRNKENKKSSSTYLS</sequence>
<feature type="region of interest" description="Disordered" evidence="1">
    <location>
        <begin position="197"/>
        <end position="225"/>
    </location>
</feature>
<gene>
    <name evidence="2" type="ORF">DY000_02063675</name>
</gene>
<feature type="compositionally biased region" description="Polar residues" evidence="1">
    <location>
        <begin position="130"/>
        <end position="153"/>
    </location>
</feature>
<evidence type="ECO:0000256" key="1">
    <source>
        <dbReference type="SAM" id="MobiDB-lite"/>
    </source>
</evidence>
<protein>
    <recommendedName>
        <fullName evidence="4">DUF4005 domain-containing protein</fullName>
    </recommendedName>
</protein>
<proteinExistence type="predicted"/>